<gene>
    <name evidence="1" type="ORF">H9704_02655</name>
</gene>
<evidence type="ECO:0000313" key="1">
    <source>
        <dbReference type="EMBL" id="HJC05044.1"/>
    </source>
</evidence>
<dbReference type="Proteomes" id="UP000823910">
    <property type="component" value="Unassembled WGS sequence"/>
</dbReference>
<dbReference type="AlphaFoldDB" id="A0A9D2MYY8"/>
<proteinExistence type="predicted"/>
<comment type="caution">
    <text evidence="1">The sequence shown here is derived from an EMBL/GenBank/DDBJ whole genome shotgun (WGS) entry which is preliminary data.</text>
</comment>
<organism evidence="1 2">
    <name type="scientific">Candidatus Enterocloster excrementipullorum</name>
    <dbReference type="NCBI Taxonomy" id="2838559"/>
    <lineage>
        <taxon>Bacteria</taxon>
        <taxon>Bacillati</taxon>
        <taxon>Bacillota</taxon>
        <taxon>Clostridia</taxon>
        <taxon>Lachnospirales</taxon>
        <taxon>Lachnospiraceae</taxon>
        <taxon>Enterocloster</taxon>
    </lineage>
</organism>
<dbReference type="EMBL" id="DWWT01000008">
    <property type="protein sequence ID" value="HJC05044.1"/>
    <property type="molecule type" value="Genomic_DNA"/>
</dbReference>
<evidence type="ECO:0000313" key="2">
    <source>
        <dbReference type="Proteomes" id="UP000823910"/>
    </source>
</evidence>
<name>A0A9D2MYY8_9FIRM</name>
<sequence>MLERKDVMPVAFLKKEKFTGSLRGMRYRMEMIKEGEEETPRLRTAVWPEPYSFDATSEEEKRCETFDFSEEGICEGVKWLNEQYEAGRELWQSRFRRMG</sequence>
<evidence type="ECO:0008006" key="3">
    <source>
        <dbReference type="Google" id="ProtNLM"/>
    </source>
</evidence>
<reference evidence="1" key="1">
    <citation type="journal article" date="2021" name="PeerJ">
        <title>Extensive microbial diversity within the chicken gut microbiome revealed by metagenomics and culture.</title>
        <authorList>
            <person name="Gilroy R."/>
            <person name="Ravi A."/>
            <person name="Getino M."/>
            <person name="Pursley I."/>
            <person name="Horton D.L."/>
            <person name="Alikhan N.F."/>
            <person name="Baker D."/>
            <person name="Gharbi K."/>
            <person name="Hall N."/>
            <person name="Watson M."/>
            <person name="Adriaenssens E.M."/>
            <person name="Foster-Nyarko E."/>
            <person name="Jarju S."/>
            <person name="Secka A."/>
            <person name="Antonio M."/>
            <person name="Oren A."/>
            <person name="Chaudhuri R.R."/>
            <person name="La Ragione R."/>
            <person name="Hildebrand F."/>
            <person name="Pallen M.J."/>
        </authorList>
    </citation>
    <scope>NUCLEOTIDE SEQUENCE</scope>
    <source>
        <strain evidence="1">CHK180-15479</strain>
    </source>
</reference>
<reference evidence="1" key="2">
    <citation type="submission" date="2021-04" db="EMBL/GenBank/DDBJ databases">
        <authorList>
            <person name="Gilroy R."/>
        </authorList>
    </citation>
    <scope>NUCLEOTIDE SEQUENCE</scope>
    <source>
        <strain evidence="1">CHK180-15479</strain>
    </source>
</reference>
<accession>A0A9D2MYY8</accession>
<protein>
    <recommendedName>
        <fullName evidence="3">GNAT family acetyltransferase</fullName>
    </recommendedName>
</protein>